<dbReference type="Proteomes" id="UP001149140">
    <property type="component" value="Unassembled WGS sequence"/>
</dbReference>
<dbReference type="InterPro" id="IPR014284">
    <property type="entry name" value="RNA_pol_sigma-70_dom"/>
</dbReference>
<sequence>MYNAVVAVDLRDPQTFRCAFDEHHRAVYTAAFRIVNDASQAQDIVQDVFLRLWRRPGSFDASRGDLGTYLRLLGRSRALDVWREGQVRGRAADRLKVVTGSEEPRVEDHPGILAERDHDRAEVREALSRLPEAQREAIVLAYWGGLTADQIASRAHVPLGTAKSRIRLGLARLREEFPVAV</sequence>
<dbReference type="InterPro" id="IPR013249">
    <property type="entry name" value="RNA_pol_sigma70_r4_t2"/>
</dbReference>
<keyword evidence="4" id="KW-0804">Transcription</keyword>
<evidence type="ECO:0000259" key="6">
    <source>
        <dbReference type="Pfam" id="PF08281"/>
    </source>
</evidence>
<protein>
    <submittedName>
        <fullName evidence="7">Sigma-70 family RNA polymerase sigma factor</fullName>
    </submittedName>
</protein>
<evidence type="ECO:0000256" key="3">
    <source>
        <dbReference type="ARBA" id="ARBA00023082"/>
    </source>
</evidence>
<dbReference type="Pfam" id="PF04542">
    <property type="entry name" value="Sigma70_r2"/>
    <property type="match status" value="1"/>
</dbReference>
<dbReference type="SUPFAM" id="SSF88946">
    <property type="entry name" value="Sigma2 domain of RNA polymerase sigma factors"/>
    <property type="match status" value="1"/>
</dbReference>
<dbReference type="InterPro" id="IPR007627">
    <property type="entry name" value="RNA_pol_sigma70_r2"/>
</dbReference>
<dbReference type="RefSeq" id="WP_270043179.1">
    <property type="nucleotide sequence ID" value="NZ_JAPDOD010000029.1"/>
</dbReference>
<dbReference type="GO" id="GO:0006352">
    <property type="term" value="P:DNA-templated transcription initiation"/>
    <property type="evidence" value="ECO:0007669"/>
    <property type="project" value="InterPro"/>
</dbReference>
<dbReference type="GO" id="GO:0016987">
    <property type="term" value="F:sigma factor activity"/>
    <property type="evidence" value="ECO:0007669"/>
    <property type="project" value="UniProtKB-KW"/>
</dbReference>
<dbReference type="InterPro" id="IPR013324">
    <property type="entry name" value="RNA_pol_sigma_r3/r4-like"/>
</dbReference>
<evidence type="ECO:0000256" key="2">
    <source>
        <dbReference type="ARBA" id="ARBA00023015"/>
    </source>
</evidence>
<dbReference type="InterPro" id="IPR013325">
    <property type="entry name" value="RNA_pol_sigma_r2"/>
</dbReference>
<accession>A0A9X3MWG4</accession>
<organism evidence="7 8">
    <name type="scientific">Solirubrobacter ginsenosidimutans</name>
    <dbReference type="NCBI Taxonomy" id="490573"/>
    <lineage>
        <taxon>Bacteria</taxon>
        <taxon>Bacillati</taxon>
        <taxon>Actinomycetota</taxon>
        <taxon>Thermoleophilia</taxon>
        <taxon>Solirubrobacterales</taxon>
        <taxon>Solirubrobacteraceae</taxon>
        <taxon>Solirubrobacter</taxon>
    </lineage>
</organism>
<dbReference type="NCBIfam" id="TIGR02937">
    <property type="entry name" value="sigma70-ECF"/>
    <property type="match status" value="1"/>
</dbReference>
<keyword evidence="3" id="KW-0731">Sigma factor</keyword>
<name>A0A9X3MWG4_9ACTN</name>
<evidence type="ECO:0000256" key="1">
    <source>
        <dbReference type="ARBA" id="ARBA00010641"/>
    </source>
</evidence>
<dbReference type="CDD" id="cd06171">
    <property type="entry name" value="Sigma70_r4"/>
    <property type="match status" value="1"/>
</dbReference>
<gene>
    <name evidence="7" type="ORF">OM076_26905</name>
</gene>
<dbReference type="EMBL" id="JAPDOD010000029">
    <property type="protein sequence ID" value="MDA0163930.1"/>
    <property type="molecule type" value="Genomic_DNA"/>
</dbReference>
<dbReference type="PANTHER" id="PTHR43133:SF62">
    <property type="entry name" value="RNA POLYMERASE SIGMA FACTOR SIGZ"/>
    <property type="match status" value="1"/>
</dbReference>
<dbReference type="InterPro" id="IPR039425">
    <property type="entry name" value="RNA_pol_sigma-70-like"/>
</dbReference>
<comment type="similarity">
    <text evidence="1">Belongs to the sigma-70 factor family. ECF subfamily.</text>
</comment>
<dbReference type="SUPFAM" id="SSF88659">
    <property type="entry name" value="Sigma3 and sigma4 domains of RNA polymerase sigma factors"/>
    <property type="match status" value="1"/>
</dbReference>
<dbReference type="AlphaFoldDB" id="A0A9X3MWG4"/>
<evidence type="ECO:0000313" key="7">
    <source>
        <dbReference type="EMBL" id="MDA0163930.1"/>
    </source>
</evidence>
<dbReference type="Gene3D" id="1.10.10.10">
    <property type="entry name" value="Winged helix-like DNA-binding domain superfamily/Winged helix DNA-binding domain"/>
    <property type="match status" value="1"/>
</dbReference>
<dbReference type="InterPro" id="IPR036388">
    <property type="entry name" value="WH-like_DNA-bd_sf"/>
</dbReference>
<dbReference type="PANTHER" id="PTHR43133">
    <property type="entry name" value="RNA POLYMERASE ECF-TYPE SIGMA FACTO"/>
    <property type="match status" value="1"/>
</dbReference>
<reference evidence="7" key="1">
    <citation type="submission" date="2022-10" db="EMBL/GenBank/DDBJ databases">
        <title>The WGS of Solirubrobacter ginsenosidimutans DSM 21036.</title>
        <authorList>
            <person name="Jiang Z."/>
        </authorList>
    </citation>
    <scope>NUCLEOTIDE SEQUENCE</scope>
    <source>
        <strain evidence="7">DSM 21036</strain>
    </source>
</reference>
<evidence type="ECO:0000313" key="8">
    <source>
        <dbReference type="Proteomes" id="UP001149140"/>
    </source>
</evidence>
<dbReference type="Pfam" id="PF08281">
    <property type="entry name" value="Sigma70_r4_2"/>
    <property type="match status" value="1"/>
</dbReference>
<comment type="caution">
    <text evidence="7">The sequence shown here is derived from an EMBL/GenBank/DDBJ whole genome shotgun (WGS) entry which is preliminary data.</text>
</comment>
<evidence type="ECO:0000259" key="5">
    <source>
        <dbReference type="Pfam" id="PF04542"/>
    </source>
</evidence>
<proteinExistence type="inferred from homology"/>
<keyword evidence="2" id="KW-0805">Transcription regulation</keyword>
<keyword evidence="8" id="KW-1185">Reference proteome</keyword>
<feature type="domain" description="RNA polymerase sigma-70 region 2" evidence="5">
    <location>
        <begin position="20"/>
        <end position="84"/>
    </location>
</feature>
<dbReference type="GO" id="GO:0003677">
    <property type="term" value="F:DNA binding"/>
    <property type="evidence" value="ECO:0007669"/>
    <property type="project" value="InterPro"/>
</dbReference>
<dbReference type="Gene3D" id="1.10.1740.10">
    <property type="match status" value="1"/>
</dbReference>
<evidence type="ECO:0000256" key="4">
    <source>
        <dbReference type="ARBA" id="ARBA00023163"/>
    </source>
</evidence>
<feature type="domain" description="RNA polymerase sigma factor 70 region 4 type 2" evidence="6">
    <location>
        <begin position="121"/>
        <end position="173"/>
    </location>
</feature>